<dbReference type="InterPro" id="IPR043128">
    <property type="entry name" value="Rev_trsase/Diguanyl_cyclase"/>
</dbReference>
<dbReference type="PANTHER" id="PTHR11076:SF33">
    <property type="entry name" value="DNA POLYMERASE KAPPA"/>
    <property type="match status" value="1"/>
</dbReference>
<dbReference type="PROSITE" id="PS50173">
    <property type="entry name" value="UMUC"/>
    <property type="match status" value="1"/>
</dbReference>
<dbReference type="InterPro" id="IPR050116">
    <property type="entry name" value="DNA_polymerase-Y"/>
</dbReference>
<dbReference type="NCBIfam" id="NF002677">
    <property type="entry name" value="PRK02406.1"/>
    <property type="match status" value="1"/>
</dbReference>
<dbReference type="RefSeq" id="WP_144988201.1">
    <property type="nucleotide sequence ID" value="NZ_VNJK01000001.1"/>
</dbReference>
<dbReference type="GO" id="GO:0003887">
    <property type="term" value="F:DNA-directed DNA polymerase activity"/>
    <property type="evidence" value="ECO:0007669"/>
    <property type="project" value="UniProtKB-UniRule"/>
</dbReference>
<organism evidence="7 8">
    <name type="scientific">Paenibacillus agilis</name>
    <dbReference type="NCBI Taxonomy" id="3020863"/>
    <lineage>
        <taxon>Bacteria</taxon>
        <taxon>Bacillati</taxon>
        <taxon>Bacillota</taxon>
        <taxon>Bacilli</taxon>
        <taxon>Bacillales</taxon>
        <taxon>Paenibacillaceae</taxon>
        <taxon>Paenibacillus</taxon>
    </lineage>
</organism>
<keyword evidence="4 5" id="KW-0239">DNA-directed DNA polymerase</keyword>
<dbReference type="HAMAP" id="MF_01113">
    <property type="entry name" value="DNApol_IV"/>
    <property type="match status" value="1"/>
</dbReference>
<dbReference type="Pfam" id="PF11798">
    <property type="entry name" value="IMS_HHH"/>
    <property type="match status" value="1"/>
</dbReference>
<comment type="similarity">
    <text evidence="1 5">Belongs to the DNA polymerase type-Y family.</text>
</comment>
<dbReference type="InterPro" id="IPR043502">
    <property type="entry name" value="DNA/RNA_pol_sf"/>
</dbReference>
<protein>
    <recommendedName>
        <fullName evidence="5">DNA polymerase IV</fullName>
        <shortName evidence="5">Pol IV</shortName>
        <ecNumber evidence="5">2.7.7.7</ecNumber>
    </recommendedName>
</protein>
<keyword evidence="3 5" id="KW-0548">Nucleotidyltransferase</keyword>
<keyword evidence="5" id="KW-0234">DNA repair</keyword>
<dbReference type="Gene3D" id="3.30.1490.100">
    <property type="entry name" value="DNA polymerase, Y-family, little finger domain"/>
    <property type="match status" value="1"/>
</dbReference>
<dbReference type="Gene3D" id="1.10.150.20">
    <property type="entry name" value="5' to 3' exonuclease, C-terminal subdomain"/>
    <property type="match status" value="1"/>
</dbReference>
<dbReference type="Pfam" id="PF00817">
    <property type="entry name" value="IMS"/>
    <property type="match status" value="1"/>
</dbReference>
<evidence type="ECO:0000256" key="1">
    <source>
        <dbReference type="ARBA" id="ARBA00010945"/>
    </source>
</evidence>
<evidence type="ECO:0000259" key="6">
    <source>
        <dbReference type="PROSITE" id="PS50173"/>
    </source>
</evidence>
<dbReference type="SUPFAM" id="SSF56672">
    <property type="entry name" value="DNA/RNA polymerases"/>
    <property type="match status" value="1"/>
</dbReference>
<dbReference type="InterPro" id="IPR017961">
    <property type="entry name" value="DNA_pol_Y-fam_little_finger"/>
</dbReference>
<keyword evidence="5" id="KW-0238">DNA-binding</keyword>
<evidence type="ECO:0000256" key="2">
    <source>
        <dbReference type="ARBA" id="ARBA00022457"/>
    </source>
</evidence>
<keyword evidence="5" id="KW-0235">DNA replication</keyword>
<evidence type="ECO:0000313" key="8">
    <source>
        <dbReference type="Proteomes" id="UP000318102"/>
    </source>
</evidence>
<dbReference type="GO" id="GO:0000287">
    <property type="term" value="F:magnesium ion binding"/>
    <property type="evidence" value="ECO:0007669"/>
    <property type="project" value="UniProtKB-UniRule"/>
</dbReference>
<dbReference type="CDD" id="cd03586">
    <property type="entry name" value="PolY_Pol_IV_kappa"/>
    <property type="match status" value="1"/>
</dbReference>
<dbReference type="EC" id="2.7.7.7" evidence="5"/>
<evidence type="ECO:0000256" key="4">
    <source>
        <dbReference type="ARBA" id="ARBA00022932"/>
    </source>
</evidence>
<comment type="function">
    <text evidence="5">Poorly processive, error-prone DNA polymerase involved in untargeted mutagenesis. Copies undamaged DNA at stalled replication forks, which arise in vivo from mismatched or misaligned primer ends. These misaligned primers can be extended by PolIV. Exhibits no 3'-5' exonuclease (proofreading) activity. May be involved in translesional synthesis, in conjunction with the beta clamp from PolIII.</text>
</comment>
<dbReference type="GO" id="GO:0009432">
    <property type="term" value="P:SOS response"/>
    <property type="evidence" value="ECO:0007669"/>
    <property type="project" value="TreeGrafter"/>
</dbReference>
<dbReference type="GO" id="GO:0003684">
    <property type="term" value="F:damaged DNA binding"/>
    <property type="evidence" value="ECO:0007669"/>
    <property type="project" value="InterPro"/>
</dbReference>
<dbReference type="OrthoDB" id="9808813at2"/>
<keyword evidence="5 7" id="KW-0808">Transferase</keyword>
<dbReference type="InterPro" id="IPR001126">
    <property type="entry name" value="UmuC"/>
</dbReference>
<proteinExistence type="inferred from homology"/>
<comment type="caution">
    <text evidence="7">The sequence shown here is derived from an EMBL/GenBank/DDBJ whole genome shotgun (WGS) entry which is preliminary data.</text>
</comment>
<keyword evidence="2 5" id="KW-0515">Mutator protein</keyword>
<dbReference type="SUPFAM" id="SSF100879">
    <property type="entry name" value="Lesion bypass DNA polymerase (Y-family), little finger domain"/>
    <property type="match status" value="1"/>
</dbReference>
<keyword evidence="5" id="KW-0460">Magnesium</keyword>
<gene>
    <name evidence="5" type="primary">dinB</name>
    <name evidence="7" type="ORF">FPZ44_05725</name>
</gene>
<dbReference type="GO" id="GO:0006281">
    <property type="term" value="P:DNA repair"/>
    <property type="evidence" value="ECO:0007669"/>
    <property type="project" value="UniProtKB-UniRule"/>
</dbReference>
<evidence type="ECO:0000256" key="3">
    <source>
        <dbReference type="ARBA" id="ARBA00022695"/>
    </source>
</evidence>
<keyword evidence="5" id="KW-0479">Metal-binding</keyword>
<keyword evidence="5" id="KW-0963">Cytoplasm</keyword>
<evidence type="ECO:0000313" key="7">
    <source>
        <dbReference type="EMBL" id="TVX92592.1"/>
    </source>
</evidence>
<feature type="site" description="Substrate discrimination" evidence="5">
    <location>
        <position position="30"/>
    </location>
</feature>
<comment type="catalytic activity">
    <reaction evidence="5">
        <text>DNA(n) + a 2'-deoxyribonucleoside 5'-triphosphate = DNA(n+1) + diphosphate</text>
        <dbReference type="Rhea" id="RHEA:22508"/>
        <dbReference type="Rhea" id="RHEA-COMP:17339"/>
        <dbReference type="Rhea" id="RHEA-COMP:17340"/>
        <dbReference type="ChEBI" id="CHEBI:33019"/>
        <dbReference type="ChEBI" id="CHEBI:61560"/>
        <dbReference type="ChEBI" id="CHEBI:173112"/>
        <dbReference type="EC" id="2.7.7.7"/>
    </reaction>
</comment>
<dbReference type="NCBIfam" id="NF002848">
    <property type="entry name" value="PRK03103.1"/>
    <property type="match status" value="1"/>
</dbReference>
<dbReference type="AlphaFoldDB" id="A0A559IY86"/>
<dbReference type="Pfam" id="PF11799">
    <property type="entry name" value="IMS_C"/>
    <property type="match status" value="1"/>
</dbReference>
<dbReference type="InterPro" id="IPR022880">
    <property type="entry name" value="DNApol_IV"/>
</dbReference>
<dbReference type="EMBL" id="VNJK01000001">
    <property type="protein sequence ID" value="TVX92592.1"/>
    <property type="molecule type" value="Genomic_DNA"/>
</dbReference>
<sequence length="440" mass="49972">MNESTSNEEIHRYYPTKGKVILHLDMNAFYCSVHAAEDPDTYQNKATAVAGSIEQRKGIIVTCSYEARRYGIRTGMRVREAQKICPSLMIIKPDFHLYRKYSRAFLNIASSYTPLVEAVSIDECYLDITGSKSFGTPLHIAEELQMRIREELGIPCSIGVAPNKLLAKMASDMKKPNGITVLRIRDVPDKLWHRPCQELFGIGRKTAEKLRRLGIHTIGELARTDAQRLEHHFGVLGIGMKQAANGMDHGEVRAEREASKSIGHTTTLPKDIESDGDIRRVLLNLADQVARRMRKQQMMAQTVQLTLRTPDMKTFTRSLTVDTPTDDAQHLLEASWKLYERHWQGRGPLRLLGITGQNLVAKEEAVVQLDLFAYKQQPKRDKLNETVDSLRNKYGENAVVMLGMLGDDPSALIRNHRVRGTSLQTDFLREYEKQDGEDWK</sequence>
<dbReference type="Gene3D" id="3.30.70.270">
    <property type="match status" value="1"/>
</dbReference>
<feature type="binding site" evidence="5">
    <location>
        <position position="25"/>
    </location>
    <ligand>
        <name>Mg(2+)</name>
        <dbReference type="ChEBI" id="CHEBI:18420"/>
    </ligand>
</feature>
<feature type="binding site" evidence="5">
    <location>
        <position position="122"/>
    </location>
    <ligand>
        <name>Mg(2+)</name>
        <dbReference type="ChEBI" id="CHEBI:18420"/>
    </ligand>
</feature>
<comment type="subcellular location">
    <subcellularLocation>
        <location evidence="5">Cytoplasm</location>
    </subcellularLocation>
</comment>
<dbReference type="NCBIfam" id="NF002492">
    <property type="entry name" value="PRK01810.1"/>
    <property type="match status" value="1"/>
</dbReference>
<reference evidence="7 8" key="1">
    <citation type="submission" date="2019-07" db="EMBL/GenBank/DDBJ databases">
        <authorList>
            <person name="Kim J."/>
        </authorList>
    </citation>
    <scope>NUCLEOTIDE SEQUENCE [LARGE SCALE GENOMIC DNA]</scope>
    <source>
        <strain evidence="7 8">N4</strain>
    </source>
</reference>
<comment type="subunit">
    <text evidence="5">Monomer.</text>
</comment>
<comment type="cofactor">
    <cofactor evidence="5">
        <name>Mg(2+)</name>
        <dbReference type="ChEBI" id="CHEBI:18420"/>
    </cofactor>
    <text evidence="5">Binds 2 magnesium ions per subunit.</text>
</comment>
<evidence type="ECO:0000256" key="5">
    <source>
        <dbReference type="HAMAP-Rule" id="MF_01113"/>
    </source>
</evidence>
<dbReference type="GO" id="GO:0006261">
    <property type="term" value="P:DNA-templated DNA replication"/>
    <property type="evidence" value="ECO:0007669"/>
    <property type="project" value="UniProtKB-UniRule"/>
</dbReference>
<name>A0A559IY86_9BACL</name>
<dbReference type="GO" id="GO:0042276">
    <property type="term" value="P:error-prone translesion synthesis"/>
    <property type="evidence" value="ECO:0007669"/>
    <property type="project" value="TreeGrafter"/>
</dbReference>
<dbReference type="PANTHER" id="PTHR11076">
    <property type="entry name" value="DNA REPAIR POLYMERASE UMUC / TRANSFERASE FAMILY MEMBER"/>
    <property type="match status" value="1"/>
</dbReference>
<dbReference type="Proteomes" id="UP000318102">
    <property type="component" value="Unassembled WGS sequence"/>
</dbReference>
<keyword evidence="8" id="KW-1185">Reference proteome</keyword>
<dbReference type="InterPro" id="IPR036775">
    <property type="entry name" value="DNA_pol_Y-fam_lit_finger_sf"/>
</dbReference>
<dbReference type="Gene3D" id="3.40.1170.60">
    <property type="match status" value="1"/>
</dbReference>
<keyword evidence="5" id="KW-0227">DNA damage</keyword>
<feature type="active site" evidence="5">
    <location>
        <position position="123"/>
    </location>
</feature>
<accession>A0A559IY86</accession>
<dbReference type="GO" id="GO:0005829">
    <property type="term" value="C:cytosol"/>
    <property type="evidence" value="ECO:0007669"/>
    <property type="project" value="TreeGrafter"/>
</dbReference>
<feature type="domain" description="UmuC" evidence="6">
    <location>
        <begin position="21"/>
        <end position="203"/>
    </location>
</feature>
<dbReference type="InterPro" id="IPR024728">
    <property type="entry name" value="PolY_HhH_motif"/>
</dbReference>